<dbReference type="Pfam" id="PF01925">
    <property type="entry name" value="TauE"/>
    <property type="match status" value="1"/>
</dbReference>
<feature type="transmembrane region" description="Helical" evidence="8">
    <location>
        <begin position="76"/>
        <end position="94"/>
    </location>
</feature>
<comment type="subcellular location">
    <subcellularLocation>
        <location evidence="1 8">Cell membrane</location>
        <topology evidence="1 8">Multi-pass membrane protein</topology>
    </subcellularLocation>
</comment>
<comment type="caution">
    <text evidence="9">The sequence shown here is derived from an EMBL/GenBank/DDBJ whole genome shotgun (WGS) entry which is preliminary data.</text>
</comment>
<dbReference type="GO" id="GO:0005886">
    <property type="term" value="C:plasma membrane"/>
    <property type="evidence" value="ECO:0007669"/>
    <property type="project" value="UniProtKB-SubCell"/>
</dbReference>
<keyword evidence="7 8" id="KW-0472">Membrane</keyword>
<dbReference type="InterPro" id="IPR002781">
    <property type="entry name" value="TM_pro_TauE-like"/>
</dbReference>
<feature type="transmembrane region" description="Helical" evidence="8">
    <location>
        <begin position="47"/>
        <end position="64"/>
    </location>
</feature>
<organism evidence="9 10">
    <name type="scientific">Pelagicoccus albus</name>
    <dbReference type="NCBI Taxonomy" id="415222"/>
    <lineage>
        <taxon>Bacteria</taxon>
        <taxon>Pseudomonadati</taxon>
        <taxon>Verrucomicrobiota</taxon>
        <taxon>Opitutia</taxon>
        <taxon>Puniceicoccales</taxon>
        <taxon>Pelagicoccaceae</taxon>
        <taxon>Pelagicoccus</taxon>
    </lineage>
</organism>
<dbReference type="AlphaFoldDB" id="A0A7X1E7R7"/>
<keyword evidence="10" id="KW-1185">Reference proteome</keyword>
<dbReference type="RefSeq" id="WP_185659428.1">
    <property type="nucleotide sequence ID" value="NZ_CAWPOO010000006.1"/>
</dbReference>
<dbReference type="InterPro" id="IPR052017">
    <property type="entry name" value="TSUP"/>
</dbReference>
<protein>
    <recommendedName>
        <fullName evidence="8">Probable membrane transporter protein</fullName>
    </recommendedName>
</protein>
<feature type="transmembrane region" description="Helical" evidence="8">
    <location>
        <begin position="132"/>
        <end position="161"/>
    </location>
</feature>
<dbReference type="PANTHER" id="PTHR30269">
    <property type="entry name" value="TRANSMEMBRANE PROTEIN YFCA"/>
    <property type="match status" value="1"/>
</dbReference>
<evidence type="ECO:0000256" key="2">
    <source>
        <dbReference type="ARBA" id="ARBA00009142"/>
    </source>
</evidence>
<proteinExistence type="inferred from homology"/>
<reference evidence="9 10" key="1">
    <citation type="submission" date="2020-07" db="EMBL/GenBank/DDBJ databases">
        <authorList>
            <person name="Feng X."/>
        </authorList>
    </citation>
    <scope>NUCLEOTIDE SEQUENCE [LARGE SCALE GENOMIC DNA]</scope>
    <source>
        <strain evidence="9 10">JCM23202</strain>
    </source>
</reference>
<feature type="transmembrane region" description="Helical" evidence="8">
    <location>
        <begin position="168"/>
        <end position="190"/>
    </location>
</feature>
<evidence type="ECO:0000256" key="4">
    <source>
        <dbReference type="ARBA" id="ARBA00022475"/>
    </source>
</evidence>
<evidence type="ECO:0000256" key="5">
    <source>
        <dbReference type="ARBA" id="ARBA00022692"/>
    </source>
</evidence>
<accession>A0A7X1E7R7</accession>
<evidence type="ECO:0000256" key="1">
    <source>
        <dbReference type="ARBA" id="ARBA00004651"/>
    </source>
</evidence>
<evidence type="ECO:0000256" key="3">
    <source>
        <dbReference type="ARBA" id="ARBA00022448"/>
    </source>
</evidence>
<evidence type="ECO:0000256" key="8">
    <source>
        <dbReference type="RuleBase" id="RU363041"/>
    </source>
</evidence>
<evidence type="ECO:0000256" key="7">
    <source>
        <dbReference type="ARBA" id="ARBA00023136"/>
    </source>
</evidence>
<dbReference type="PANTHER" id="PTHR30269:SF23">
    <property type="entry name" value="MEMBRANE TRANSPORTER PROTEIN YDHB-RELATED"/>
    <property type="match status" value="1"/>
</dbReference>
<feature type="transmembrane region" description="Helical" evidence="8">
    <location>
        <begin position="202"/>
        <end position="220"/>
    </location>
</feature>
<keyword evidence="5 8" id="KW-0812">Transmembrane</keyword>
<evidence type="ECO:0000313" key="10">
    <source>
        <dbReference type="Proteomes" id="UP000526501"/>
    </source>
</evidence>
<gene>
    <name evidence="9" type="ORF">H5P27_05810</name>
</gene>
<keyword evidence="3" id="KW-0813">Transport</keyword>
<dbReference type="EMBL" id="JACHVC010000006">
    <property type="protein sequence ID" value="MBC2605554.1"/>
    <property type="molecule type" value="Genomic_DNA"/>
</dbReference>
<feature type="transmembrane region" description="Helical" evidence="8">
    <location>
        <begin position="232"/>
        <end position="249"/>
    </location>
</feature>
<keyword evidence="6 8" id="KW-1133">Transmembrane helix</keyword>
<evidence type="ECO:0000256" key="6">
    <source>
        <dbReference type="ARBA" id="ARBA00022989"/>
    </source>
</evidence>
<sequence>MDFEMWRWCLFAVAALIIGMSKSGVPGLGILNVAIFQILLDAKDAVGFGLPLLVAGDLCSLLIYRRDPDWKQVSRLVPWAVVGVILGWLALGALEGNWARVSISLLIAAMLGLHILRQKYPKLMSDALPHHYAAAATIGVIAAFVSTLANAAGPIMILYLLSMRLPKLAFMGTSVYFFTFLNLFKLPFLYHEGLVNFGSLEANLKLLPFVLAGSVAGFLFAKKISQNWFERVAFWLTAAAVVYMLYISFV</sequence>
<comment type="similarity">
    <text evidence="2 8">Belongs to the 4-toluene sulfonate uptake permease (TSUP) (TC 2.A.102) family.</text>
</comment>
<evidence type="ECO:0000313" key="9">
    <source>
        <dbReference type="EMBL" id="MBC2605554.1"/>
    </source>
</evidence>
<name>A0A7X1E7R7_9BACT</name>
<dbReference type="Proteomes" id="UP000526501">
    <property type="component" value="Unassembled WGS sequence"/>
</dbReference>
<keyword evidence="4 8" id="KW-1003">Cell membrane</keyword>